<dbReference type="Proteomes" id="UP000694560">
    <property type="component" value="Unplaced"/>
</dbReference>
<sequence>CNNTMATCHTLHAALFRGLDLLLCHPGITDQGWTAPVPSWDPWFGLDLLLCHPGIPDQGWICSCATLGSLTRAGPCSCATLGSLTRAGLLLCHPGIPGLGWICSCAILGSLVWAGSAPVPSWDH</sequence>
<accession>A0A8C5U2W0</accession>
<reference evidence="2" key="2">
    <citation type="submission" date="2025-09" db="UniProtKB">
        <authorList>
            <consortium name="Ensembl"/>
        </authorList>
    </citation>
    <scope>IDENTIFICATION</scope>
</reference>
<proteinExistence type="predicted"/>
<evidence type="ECO:0000313" key="3">
    <source>
        <dbReference type="Proteomes" id="UP000694560"/>
    </source>
</evidence>
<keyword evidence="3" id="KW-1185">Reference proteome</keyword>
<evidence type="ECO:0000313" key="2">
    <source>
        <dbReference type="Ensembl" id="ENSMCSP00000014735.1"/>
    </source>
</evidence>
<protein>
    <submittedName>
        <fullName evidence="2">Uncharacterized protein</fullName>
    </submittedName>
</protein>
<evidence type="ECO:0000256" key="1">
    <source>
        <dbReference type="SAM" id="SignalP"/>
    </source>
</evidence>
<reference evidence="2" key="1">
    <citation type="submission" date="2025-08" db="UniProtKB">
        <authorList>
            <consortium name="Ensembl"/>
        </authorList>
    </citation>
    <scope>IDENTIFICATION</scope>
</reference>
<organism evidence="2 3">
    <name type="scientific">Malurus cyaneus samueli</name>
    <dbReference type="NCBI Taxonomy" id="2593467"/>
    <lineage>
        <taxon>Eukaryota</taxon>
        <taxon>Metazoa</taxon>
        <taxon>Chordata</taxon>
        <taxon>Craniata</taxon>
        <taxon>Vertebrata</taxon>
        <taxon>Euteleostomi</taxon>
        <taxon>Archelosauria</taxon>
        <taxon>Archosauria</taxon>
        <taxon>Dinosauria</taxon>
        <taxon>Saurischia</taxon>
        <taxon>Theropoda</taxon>
        <taxon>Coelurosauria</taxon>
        <taxon>Aves</taxon>
        <taxon>Neognathae</taxon>
        <taxon>Neoaves</taxon>
        <taxon>Telluraves</taxon>
        <taxon>Australaves</taxon>
        <taxon>Passeriformes</taxon>
        <taxon>Meliphagoidea</taxon>
        <taxon>Maluridae</taxon>
        <taxon>Malurus</taxon>
    </lineage>
</organism>
<dbReference type="Ensembl" id="ENSMCST00000015112.1">
    <property type="protein sequence ID" value="ENSMCSP00000014735.1"/>
    <property type="gene ID" value="ENSMCSG00000010407.1"/>
</dbReference>
<name>A0A8C5U2W0_9PASS</name>
<dbReference type="AlphaFoldDB" id="A0A8C5U2W0"/>
<feature type="signal peptide" evidence="1">
    <location>
        <begin position="1"/>
        <end position="24"/>
    </location>
</feature>
<keyword evidence="1" id="KW-0732">Signal</keyword>
<feature type="chain" id="PRO_5034397842" evidence="1">
    <location>
        <begin position="25"/>
        <end position="124"/>
    </location>
</feature>